<keyword evidence="1 5" id="KW-0808">Transferase</keyword>
<evidence type="ECO:0000256" key="4">
    <source>
        <dbReference type="ARBA" id="ARBA00023134"/>
    </source>
</evidence>
<comment type="similarity">
    <text evidence="5">Belongs to the CofC family.</text>
</comment>
<dbReference type="SUPFAM" id="SSF53448">
    <property type="entry name" value="Nucleotide-diphospho-sugar transferases"/>
    <property type="match status" value="1"/>
</dbReference>
<comment type="function">
    <text evidence="5">Guanylyltransferase that catalyzes the activation of (2S)-2-phospholactate (2-PL) as (2S)-lactyl-2-diphospho-5'-guanosine, via the condensation of 2-PL with GTP. It is involved in the biosynthesis of coenzyme F420, a hydride carrier cofactor.</text>
</comment>
<evidence type="ECO:0000256" key="5">
    <source>
        <dbReference type="HAMAP-Rule" id="MF_02114"/>
    </source>
</evidence>
<sequence>MKMSSKSRLIVPVKNLEESKTSFSDVLSSGQRQDLTLSMLEDVLRVAKRIEKIDTAVVTPDEKVKNFVKDQSVEVISEPGVGLIRALEIALGDSVDSSYEEVLILPGDVPLLKGEDIEDILDLAVGERCVVITPSKENGTNALLLRPPNVIDLHYGGESFPEHVKEAREREVNLRIYRSDNLERDIDDPPDLIKVETLGKGTRTHSFINTLK</sequence>
<dbReference type="InterPro" id="IPR029044">
    <property type="entry name" value="Nucleotide-diphossugar_trans"/>
</dbReference>
<dbReference type="GO" id="GO:0043814">
    <property type="term" value="F:phospholactate guanylyltransferase activity"/>
    <property type="evidence" value="ECO:0007669"/>
    <property type="project" value="UniProtKB-EC"/>
</dbReference>
<comment type="caution">
    <text evidence="6">The sequence shown here is derived from an EMBL/GenBank/DDBJ whole genome shotgun (WGS) entry which is preliminary data.</text>
</comment>
<evidence type="ECO:0000313" key="6">
    <source>
        <dbReference type="EMBL" id="KXA90075.1"/>
    </source>
</evidence>
<comment type="subunit">
    <text evidence="5">Homodimer.</text>
</comment>
<protein>
    <recommendedName>
        <fullName evidence="5">2-phospho-L-lactate guanylyltransferase</fullName>
        <shortName evidence="5">LP guanylyltransferase</shortName>
        <ecNumber evidence="5">2.7.7.68</ecNumber>
    </recommendedName>
</protein>
<keyword evidence="7" id="KW-1185">Reference proteome</keyword>
<keyword evidence="2 5" id="KW-0548">Nucleotidyltransferase</keyword>
<dbReference type="HAMAP" id="MF_02114">
    <property type="entry name" value="CofC"/>
    <property type="match status" value="1"/>
</dbReference>
<dbReference type="NCBIfam" id="TIGR03552">
    <property type="entry name" value="F420_cofC"/>
    <property type="match status" value="1"/>
</dbReference>
<organism evidence="6 7">
    <name type="scientific">candidate division MSBL1 archaeon SCGC-AAA259B11</name>
    <dbReference type="NCBI Taxonomy" id="1698260"/>
    <lineage>
        <taxon>Archaea</taxon>
        <taxon>Methanobacteriati</taxon>
        <taxon>Methanobacteriota</taxon>
        <taxon>candidate division MSBL1</taxon>
    </lineage>
</organism>
<evidence type="ECO:0000313" key="7">
    <source>
        <dbReference type="Proteomes" id="UP000070184"/>
    </source>
</evidence>
<dbReference type="PANTHER" id="PTHR40392:SF1">
    <property type="entry name" value="2-PHOSPHO-L-LACTATE GUANYLYLTRANSFERASE"/>
    <property type="match status" value="1"/>
</dbReference>
<reference evidence="6 7" key="1">
    <citation type="journal article" date="2016" name="Sci. Rep.">
        <title>Metabolic traits of an uncultured archaeal lineage -MSBL1- from brine pools of the Red Sea.</title>
        <authorList>
            <person name="Mwirichia R."/>
            <person name="Alam I."/>
            <person name="Rashid M."/>
            <person name="Vinu M."/>
            <person name="Ba-Alawi W."/>
            <person name="Anthony Kamau A."/>
            <person name="Kamanda Ngugi D."/>
            <person name="Goker M."/>
            <person name="Klenk H.P."/>
            <person name="Bajic V."/>
            <person name="Stingl U."/>
        </authorList>
    </citation>
    <scope>NUCLEOTIDE SEQUENCE [LARGE SCALE GENOMIC DNA]</scope>
    <source>
        <strain evidence="6">SCGC-AAA259B11</strain>
    </source>
</reference>
<dbReference type="GO" id="GO:0052645">
    <property type="term" value="P:F420-0 metabolic process"/>
    <property type="evidence" value="ECO:0007669"/>
    <property type="project" value="UniProtKB-UniRule"/>
</dbReference>
<dbReference type="UniPathway" id="UPA00071"/>
<gene>
    <name evidence="5" type="primary">cofC</name>
    <name evidence="6" type="ORF">AKJ61_01440</name>
</gene>
<dbReference type="GO" id="GO:0005525">
    <property type="term" value="F:GTP binding"/>
    <property type="evidence" value="ECO:0007669"/>
    <property type="project" value="UniProtKB-KW"/>
</dbReference>
<dbReference type="AlphaFoldDB" id="A0A133U7A5"/>
<comment type="pathway">
    <text evidence="5">Cofactor biosynthesis; coenzyme F420 biosynthesis.</text>
</comment>
<accession>A0A133U7A5</accession>
<evidence type="ECO:0000256" key="1">
    <source>
        <dbReference type="ARBA" id="ARBA00022679"/>
    </source>
</evidence>
<dbReference type="Pfam" id="PF01983">
    <property type="entry name" value="CofC"/>
    <property type="match status" value="1"/>
</dbReference>
<dbReference type="Gene3D" id="3.90.550.10">
    <property type="entry name" value="Spore Coat Polysaccharide Biosynthesis Protein SpsA, Chain A"/>
    <property type="match status" value="1"/>
</dbReference>
<dbReference type="EMBL" id="LHXK01000013">
    <property type="protein sequence ID" value="KXA90075.1"/>
    <property type="molecule type" value="Genomic_DNA"/>
</dbReference>
<dbReference type="PANTHER" id="PTHR40392">
    <property type="entry name" value="2-PHOSPHO-L-LACTATE GUANYLYLTRANSFERASE"/>
    <property type="match status" value="1"/>
</dbReference>
<dbReference type="Proteomes" id="UP000070184">
    <property type="component" value="Unassembled WGS sequence"/>
</dbReference>
<evidence type="ECO:0000256" key="2">
    <source>
        <dbReference type="ARBA" id="ARBA00022695"/>
    </source>
</evidence>
<proteinExistence type="inferred from homology"/>
<evidence type="ECO:0000256" key="3">
    <source>
        <dbReference type="ARBA" id="ARBA00022741"/>
    </source>
</evidence>
<keyword evidence="4 5" id="KW-0342">GTP-binding</keyword>
<name>A0A133U7A5_9EURY</name>
<keyword evidence="3 5" id="KW-0547">Nucleotide-binding</keyword>
<dbReference type="InterPro" id="IPR002835">
    <property type="entry name" value="CofC"/>
</dbReference>
<comment type="catalytic activity">
    <reaction evidence="5">
        <text>(2S)-2-phospholactate + GTP + H(+) = (2S)-lactyl-2-diphospho-5'-guanosine + diphosphate</text>
        <dbReference type="Rhea" id="RHEA:63424"/>
        <dbReference type="ChEBI" id="CHEBI:15378"/>
        <dbReference type="ChEBI" id="CHEBI:33019"/>
        <dbReference type="ChEBI" id="CHEBI:37565"/>
        <dbReference type="ChEBI" id="CHEBI:59435"/>
        <dbReference type="ChEBI" id="CHEBI:59906"/>
        <dbReference type="EC" id="2.7.7.68"/>
    </reaction>
</comment>
<dbReference type="EC" id="2.7.7.68" evidence="5"/>